<gene>
    <name evidence="1" type="ORF">ABGN05_26185</name>
</gene>
<organism evidence="1 2">
    <name type="scientific">Aquibium pacificus</name>
    <dbReference type="NCBI Taxonomy" id="3153579"/>
    <lineage>
        <taxon>Bacteria</taxon>
        <taxon>Pseudomonadati</taxon>
        <taxon>Pseudomonadota</taxon>
        <taxon>Alphaproteobacteria</taxon>
        <taxon>Hyphomicrobiales</taxon>
        <taxon>Phyllobacteriaceae</taxon>
        <taxon>Aquibium</taxon>
    </lineage>
</organism>
<sequence length="169" mass="17749">MGRLYLLRHARAAWAEPGTRDFDRPLTDAGRLESEGVGAFMASRSYQPDIVICSPALRAVETWQGLAGPLGRKHSDALLSQQLYSTDATGYLAIVREKGGTGSLLIVGHNPMIEDLAIALCSGREAEPPPIMAGGFPTAGLAVLSFQTPLSAASPGAARLDDFLGSTPS</sequence>
<dbReference type="RefSeq" id="WP_367956995.1">
    <property type="nucleotide sequence ID" value="NZ_JBDPGJ010000008.1"/>
</dbReference>
<evidence type="ECO:0000313" key="1">
    <source>
        <dbReference type="EMBL" id="MEX0409137.1"/>
    </source>
</evidence>
<dbReference type="InterPro" id="IPR013078">
    <property type="entry name" value="His_Pase_superF_clade-1"/>
</dbReference>
<dbReference type="Gene3D" id="3.40.50.1240">
    <property type="entry name" value="Phosphoglycerate mutase-like"/>
    <property type="match status" value="1"/>
</dbReference>
<evidence type="ECO:0000313" key="2">
    <source>
        <dbReference type="Proteomes" id="UP001556692"/>
    </source>
</evidence>
<dbReference type="Proteomes" id="UP001556692">
    <property type="component" value="Unassembled WGS sequence"/>
</dbReference>
<dbReference type="PANTHER" id="PTHR47623:SF1">
    <property type="entry name" value="OS09G0287300 PROTEIN"/>
    <property type="match status" value="1"/>
</dbReference>
<dbReference type="EMBL" id="JBDPGJ010000008">
    <property type="protein sequence ID" value="MEX0409137.1"/>
    <property type="molecule type" value="Genomic_DNA"/>
</dbReference>
<dbReference type="PANTHER" id="PTHR47623">
    <property type="entry name" value="OS09G0287300 PROTEIN"/>
    <property type="match status" value="1"/>
</dbReference>
<dbReference type="CDD" id="cd07067">
    <property type="entry name" value="HP_PGM_like"/>
    <property type="match status" value="1"/>
</dbReference>
<dbReference type="SUPFAM" id="SSF53254">
    <property type="entry name" value="Phosphoglycerate mutase-like"/>
    <property type="match status" value="1"/>
</dbReference>
<accession>A0ABV3SQQ8</accession>
<dbReference type="InterPro" id="IPR029033">
    <property type="entry name" value="His_PPase_superfam"/>
</dbReference>
<dbReference type="Pfam" id="PF00300">
    <property type="entry name" value="His_Phos_1"/>
    <property type="match status" value="1"/>
</dbReference>
<keyword evidence="2" id="KW-1185">Reference proteome</keyword>
<protein>
    <submittedName>
        <fullName evidence="1">Histidine phosphatase family protein</fullName>
    </submittedName>
</protein>
<comment type="caution">
    <text evidence="1">The sequence shown here is derived from an EMBL/GenBank/DDBJ whole genome shotgun (WGS) entry which is preliminary data.</text>
</comment>
<name>A0ABV3SQQ8_9HYPH</name>
<dbReference type="SMART" id="SM00855">
    <property type="entry name" value="PGAM"/>
    <property type="match status" value="1"/>
</dbReference>
<reference evidence="1 2" key="1">
    <citation type="submission" date="2024-05" db="EMBL/GenBank/DDBJ databases">
        <authorList>
            <person name="Jiang F."/>
        </authorList>
    </citation>
    <scope>NUCLEOTIDE SEQUENCE [LARGE SCALE GENOMIC DNA]</scope>
    <source>
        <strain evidence="1 2">LZ166</strain>
    </source>
</reference>
<proteinExistence type="predicted"/>